<proteinExistence type="predicted"/>
<dbReference type="Proteomes" id="UP000442782">
    <property type="component" value="Unassembled WGS sequence"/>
</dbReference>
<reference evidence="1 2" key="1">
    <citation type="submission" date="2019-12" db="EMBL/GenBank/DDBJ databases">
        <authorList>
            <consortium name="Pathogen Informatics"/>
        </authorList>
    </citation>
    <scope>NUCLEOTIDE SEQUENCE [LARGE SCALE GENOMIC DNA]</scope>
    <source>
        <strain evidence="1 2">S087_N01_C01</strain>
    </source>
</reference>
<protein>
    <submittedName>
        <fullName evidence="1">Transposase B from transposon Tn554</fullName>
    </submittedName>
</protein>
<organism evidence="1 2">
    <name type="scientific">Staphylococcus aureus</name>
    <dbReference type="NCBI Taxonomy" id="1280"/>
    <lineage>
        <taxon>Bacteria</taxon>
        <taxon>Bacillati</taxon>
        <taxon>Bacillota</taxon>
        <taxon>Bacilli</taxon>
        <taxon>Bacillales</taxon>
        <taxon>Staphylococcaceae</taxon>
        <taxon>Staphylococcus</taxon>
    </lineage>
</organism>
<name>A0AB72WA31_STAAU</name>
<sequence>MNASSKRKIISQSEISKKIAVMNEEMQGFWANNSWDIRKCPHPSAIELSKNPALRNRWVRFERVKNLWLRTELKYFYFYHLNNGIWNAKTVWIRKGTVINKMLDFLDLKYPSITSITEVPIDKAMTEYRTYLTKRGVRITTTNYKITANQEKNTCKS</sequence>
<comment type="caution">
    <text evidence="1">The sequence shown here is derived from an EMBL/GenBank/DDBJ whole genome shotgun (WGS) entry which is preliminary data.</text>
</comment>
<evidence type="ECO:0000313" key="1">
    <source>
        <dbReference type="EMBL" id="CAA4138364.1"/>
    </source>
</evidence>
<gene>
    <name evidence="1" type="primary">tnpB</name>
    <name evidence="1" type="ORF">SAMEA1029512_01902</name>
</gene>
<accession>A0AB72WA31</accession>
<evidence type="ECO:0000313" key="2">
    <source>
        <dbReference type="Proteomes" id="UP000442782"/>
    </source>
</evidence>
<dbReference type="EMBL" id="CACTOE010000013">
    <property type="protein sequence ID" value="CAA4138364.1"/>
    <property type="molecule type" value="Genomic_DNA"/>
</dbReference>
<dbReference type="AlphaFoldDB" id="A0AB72WA31"/>